<dbReference type="RefSeq" id="WP_025074290.1">
    <property type="nucleotide sequence ID" value="NZ_FQVD01000008.1"/>
</dbReference>
<dbReference type="Gene3D" id="2.60.40.3690">
    <property type="match status" value="1"/>
</dbReference>
<name>A0A1M4XK43_9BACE</name>
<dbReference type="Pfam" id="PF15495">
    <property type="entry name" value="Fimbrillin_C"/>
    <property type="match status" value="1"/>
</dbReference>
<dbReference type="STRING" id="871325.SAMN05444349_108106"/>
<feature type="domain" description="Minor fimbrium subunit Mfa1 C-terminal" evidence="2">
    <location>
        <begin position="349"/>
        <end position="418"/>
    </location>
</feature>
<dbReference type="EMBL" id="FQVD01000008">
    <property type="protein sequence ID" value="SHE93786.1"/>
    <property type="molecule type" value="Genomic_DNA"/>
</dbReference>
<proteinExistence type="predicted"/>
<dbReference type="OrthoDB" id="1050595at2"/>
<evidence type="ECO:0000313" key="3">
    <source>
        <dbReference type="EMBL" id="SHE93786.1"/>
    </source>
</evidence>
<organism evidence="3 4">
    <name type="scientific">Bacteroides faecichinchillae</name>
    <dbReference type="NCBI Taxonomy" id="871325"/>
    <lineage>
        <taxon>Bacteria</taxon>
        <taxon>Pseudomonadati</taxon>
        <taxon>Bacteroidota</taxon>
        <taxon>Bacteroidia</taxon>
        <taxon>Bacteroidales</taxon>
        <taxon>Bacteroidaceae</taxon>
        <taxon>Bacteroides</taxon>
    </lineage>
</organism>
<reference evidence="3 4" key="1">
    <citation type="submission" date="2016-11" db="EMBL/GenBank/DDBJ databases">
        <authorList>
            <person name="Jaros S."/>
            <person name="Januszkiewicz K."/>
            <person name="Wedrychowicz H."/>
        </authorList>
    </citation>
    <scope>NUCLEOTIDE SEQUENCE [LARGE SCALE GENOMIC DNA]</scope>
    <source>
        <strain evidence="3 4">DSM 26883</strain>
    </source>
</reference>
<dbReference type="GO" id="GO:0009418">
    <property type="term" value="C:pilus shaft"/>
    <property type="evidence" value="ECO:0007669"/>
    <property type="project" value="InterPro"/>
</dbReference>
<sequence length="422" mass="45992">MKLRNLFLAGIAAFAMASCSNEVEGVDNGGNSNTEKNATMSFSIGFPTAPRAATIDVGTKEEQTVQNVTVVLVYNNGSPIQVLKFSTENENDLTQEGTSIKTASREVYAGKGVAYVYINPTIEINASNYSSATVKAAYTTTLDGLTNNIAQDNNFVMSGNDVFEAEAGNSNNRAGVKVSRVAAKIIEESPETAFTATDNSKLKITLLSYTFTNLNKESNMLPGTIFKPEVASTGYFQNFVREYNFQTFESVGMAKKDIKGENEEIDNVTYCLENDNSSATTQVLYKAQVVFENENVKNLYEVVNGDKAGLYASFDDLNAAYGGQLETDAYGNLNDGADYADFNEYGIRKYTDGICYYAQDIITTSDNKAKIVRNNIYKLEVMSIRGIGEPGIDTPTPGDPITMLALDITEEAWTINENGFSL</sequence>
<protein>
    <submittedName>
        <fullName evidence="3">Major fimbrial subunit protein type IV, Fimbrillin, C-terminal</fullName>
    </submittedName>
</protein>
<dbReference type="InterPro" id="IPR029140">
    <property type="entry name" value="Mfa1_C"/>
</dbReference>
<feature type="signal peptide" evidence="1">
    <location>
        <begin position="1"/>
        <end position="17"/>
    </location>
</feature>
<dbReference type="NCBIfam" id="NF038041">
    <property type="entry name" value="fim_Mfa1_fam"/>
    <property type="match status" value="1"/>
</dbReference>
<dbReference type="PROSITE" id="PS51257">
    <property type="entry name" value="PROKAR_LIPOPROTEIN"/>
    <property type="match status" value="1"/>
</dbReference>
<gene>
    <name evidence="3" type="ORF">SAMN05444349_108106</name>
</gene>
<keyword evidence="1" id="KW-0732">Signal</keyword>
<evidence type="ECO:0000313" key="4">
    <source>
        <dbReference type="Proteomes" id="UP000184436"/>
    </source>
</evidence>
<evidence type="ECO:0000259" key="2">
    <source>
        <dbReference type="Pfam" id="PF15495"/>
    </source>
</evidence>
<dbReference type="Proteomes" id="UP000184436">
    <property type="component" value="Unassembled WGS sequence"/>
</dbReference>
<evidence type="ECO:0000256" key="1">
    <source>
        <dbReference type="SAM" id="SignalP"/>
    </source>
</evidence>
<feature type="chain" id="PRO_5030031175" evidence="1">
    <location>
        <begin position="18"/>
        <end position="422"/>
    </location>
</feature>
<dbReference type="InterPro" id="IPR047786">
    <property type="entry name" value="Mfa1_fim"/>
</dbReference>
<accession>A0A1M4XK43</accession>
<dbReference type="AlphaFoldDB" id="A0A1M4XK43"/>
<keyword evidence="4" id="KW-1185">Reference proteome</keyword>